<proteinExistence type="predicted"/>
<protein>
    <recommendedName>
        <fullName evidence="3">PIN domain-containing protein</fullName>
    </recommendedName>
</protein>
<dbReference type="EMBL" id="CAUYUJ010016072">
    <property type="protein sequence ID" value="CAK0861564.1"/>
    <property type="molecule type" value="Genomic_DNA"/>
</dbReference>
<gene>
    <name evidence="1" type="ORF">PCOR1329_LOCUS50195</name>
</gene>
<feature type="non-terminal residue" evidence="1">
    <location>
        <position position="138"/>
    </location>
</feature>
<evidence type="ECO:0000313" key="1">
    <source>
        <dbReference type="EMBL" id="CAK0861564.1"/>
    </source>
</evidence>
<organism evidence="1 2">
    <name type="scientific">Prorocentrum cordatum</name>
    <dbReference type="NCBI Taxonomy" id="2364126"/>
    <lineage>
        <taxon>Eukaryota</taxon>
        <taxon>Sar</taxon>
        <taxon>Alveolata</taxon>
        <taxon>Dinophyceae</taxon>
        <taxon>Prorocentrales</taxon>
        <taxon>Prorocentraceae</taxon>
        <taxon>Prorocentrum</taxon>
    </lineage>
</organism>
<dbReference type="Proteomes" id="UP001189429">
    <property type="component" value="Unassembled WGS sequence"/>
</dbReference>
<reference evidence="1" key="1">
    <citation type="submission" date="2023-10" db="EMBL/GenBank/DDBJ databases">
        <authorList>
            <person name="Chen Y."/>
            <person name="Shah S."/>
            <person name="Dougan E. K."/>
            <person name="Thang M."/>
            <person name="Chan C."/>
        </authorList>
    </citation>
    <scope>NUCLEOTIDE SEQUENCE [LARGE SCALE GENOMIC DNA]</scope>
</reference>
<accession>A0ABN9UQA5</accession>
<keyword evidence="2" id="KW-1185">Reference proteome</keyword>
<name>A0ABN9UQA5_9DINO</name>
<sequence>MASSSQVCLAPLDPCTTASLDVLHSSGDMCCQRYVVLTADVNVWVCTNAANELMVRRAVSDAGEGVIPHPVLAALRGEILSFIDANTITKEALYDTVVYLASLSECLRDGIGDLVASLDDLDVQNIADCQYWADDGYT</sequence>
<evidence type="ECO:0000313" key="2">
    <source>
        <dbReference type="Proteomes" id="UP001189429"/>
    </source>
</evidence>
<comment type="caution">
    <text evidence="1">The sequence shown here is derived from an EMBL/GenBank/DDBJ whole genome shotgun (WGS) entry which is preliminary data.</text>
</comment>
<evidence type="ECO:0008006" key="3">
    <source>
        <dbReference type="Google" id="ProtNLM"/>
    </source>
</evidence>